<organism evidence="2">
    <name type="scientific">Percolomonas cosmopolitus</name>
    <dbReference type="NCBI Taxonomy" id="63605"/>
    <lineage>
        <taxon>Eukaryota</taxon>
        <taxon>Discoba</taxon>
        <taxon>Heterolobosea</taxon>
        <taxon>Tetramitia</taxon>
        <taxon>Eutetramitia</taxon>
        <taxon>Percolomonadidae</taxon>
        <taxon>Percolomonas</taxon>
    </lineage>
</organism>
<dbReference type="GO" id="GO:0003676">
    <property type="term" value="F:nucleic acid binding"/>
    <property type="evidence" value="ECO:0007669"/>
    <property type="project" value="InterPro"/>
</dbReference>
<evidence type="ECO:0000256" key="1">
    <source>
        <dbReference type="SAM" id="MobiDB-lite"/>
    </source>
</evidence>
<dbReference type="EMBL" id="HBGD01011450">
    <property type="protein sequence ID" value="CAD9086211.1"/>
    <property type="molecule type" value="Transcribed_RNA"/>
</dbReference>
<proteinExistence type="predicted"/>
<sequence>MSSLSFQTPKTLMFAYIPEVLTSLDVKRLIHLKCPQASVESVSIHYPRHRIGYLQAKVLCTHANNVIDSLNGHEFLGRKLIVDWSRDAAAWEHDANPRENRPRRGLLNQHSNESTATMGNAHQEHHHHAVSARDISAHARKKMMHQARRRDKQDNSSQSNVTIPQYVKDALEKAATGGRRRRKEQV</sequence>
<reference evidence="2" key="1">
    <citation type="submission" date="2021-01" db="EMBL/GenBank/DDBJ databases">
        <authorList>
            <person name="Corre E."/>
            <person name="Pelletier E."/>
            <person name="Niang G."/>
            <person name="Scheremetjew M."/>
            <person name="Finn R."/>
            <person name="Kale V."/>
            <person name="Holt S."/>
            <person name="Cochrane G."/>
            <person name="Meng A."/>
            <person name="Brown T."/>
            <person name="Cohen L."/>
        </authorList>
    </citation>
    <scope>NUCLEOTIDE SEQUENCE</scope>
    <source>
        <strain evidence="2">WS</strain>
    </source>
</reference>
<protein>
    <recommendedName>
        <fullName evidence="3">RRM domain-containing protein</fullName>
    </recommendedName>
</protein>
<accession>A0A7S1PI31</accession>
<dbReference type="AlphaFoldDB" id="A0A7S1PI31"/>
<evidence type="ECO:0008006" key="3">
    <source>
        <dbReference type="Google" id="ProtNLM"/>
    </source>
</evidence>
<gene>
    <name evidence="2" type="ORF">PCOS0759_LOCUS9465</name>
</gene>
<dbReference type="InterPro" id="IPR035979">
    <property type="entry name" value="RBD_domain_sf"/>
</dbReference>
<dbReference type="SUPFAM" id="SSF54928">
    <property type="entry name" value="RNA-binding domain, RBD"/>
    <property type="match status" value="1"/>
</dbReference>
<evidence type="ECO:0000313" key="2">
    <source>
        <dbReference type="EMBL" id="CAD9086211.1"/>
    </source>
</evidence>
<name>A0A7S1PI31_9EUKA</name>
<feature type="region of interest" description="Disordered" evidence="1">
    <location>
        <begin position="117"/>
        <end position="186"/>
    </location>
</feature>
<feature type="compositionally biased region" description="Basic residues" evidence="1">
    <location>
        <begin position="138"/>
        <end position="150"/>
    </location>
</feature>